<feature type="compositionally biased region" description="Polar residues" evidence="1">
    <location>
        <begin position="1"/>
        <end position="15"/>
    </location>
</feature>
<name>M1DMA8_SOLTU</name>
<reference evidence="2" key="2">
    <citation type="submission" date="2015-06" db="UniProtKB">
        <authorList>
            <consortium name="EnsemblPlants"/>
        </authorList>
    </citation>
    <scope>IDENTIFICATION</scope>
    <source>
        <strain evidence="2">DM1-3 516 R44</strain>
    </source>
</reference>
<proteinExistence type="predicted"/>
<accession>M1DMA8</accession>
<evidence type="ECO:0000256" key="1">
    <source>
        <dbReference type="SAM" id="MobiDB-lite"/>
    </source>
</evidence>
<keyword evidence="3" id="KW-1185">Reference proteome</keyword>
<dbReference type="PaxDb" id="4113-PGSC0003DMT400091303"/>
<evidence type="ECO:0000313" key="3">
    <source>
        <dbReference type="Proteomes" id="UP000011115"/>
    </source>
</evidence>
<organism evidence="2 3">
    <name type="scientific">Solanum tuberosum</name>
    <name type="common">Potato</name>
    <dbReference type="NCBI Taxonomy" id="4113"/>
    <lineage>
        <taxon>Eukaryota</taxon>
        <taxon>Viridiplantae</taxon>
        <taxon>Streptophyta</taxon>
        <taxon>Embryophyta</taxon>
        <taxon>Tracheophyta</taxon>
        <taxon>Spermatophyta</taxon>
        <taxon>Magnoliopsida</taxon>
        <taxon>eudicotyledons</taxon>
        <taxon>Gunneridae</taxon>
        <taxon>Pentapetalae</taxon>
        <taxon>asterids</taxon>
        <taxon>lamiids</taxon>
        <taxon>Solanales</taxon>
        <taxon>Solanaceae</taxon>
        <taxon>Solanoideae</taxon>
        <taxon>Solaneae</taxon>
        <taxon>Solanum</taxon>
    </lineage>
</organism>
<dbReference type="Gramene" id="PGSC0003DMT400091303">
    <property type="protein sequence ID" value="PGSC0003DMT400091303"/>
    <property type="gene ID" value="PGSC0003DMG400040874"/>
</dbReference>
<dbReference type="AlphaFoldDB" id="M1DMA8"/>
<evidence type="ECO:0000313" key="2">
    <source>
        <dbReference type="EnsemblPlants" id="PGSC0003DMT400091303"/>
    </source>
</evidence>
<dbReference type="Proteomes" id="UP000011115">
    <property type="component" value="Unassembled WGS sequence"/>
</dbReference>
<feature type="region of interest" description="Disordered" evidence="1">
    <location>
        <begin position="1"/>
        <end position="20"/>
    </location>
</feature>
<reference evidence="3" key="1">
    <citation type="journal article" date="2011" name="Nature">
        <title>Genome sequence and analysis of the tuber crop potato.</title>
        <authorList>
            <consortium name="The Potato Genome Sequencing Consortium"/>
        </authorList>
    </citation>
    <scope>NUCLEOTIDE SEQUENCE [LARGE SCALE GENOMIC DNA]</scope>
    <source>
        <strain evidence="3">cv. DM1-3 516 R44</strain>
    </source>
</reference>
<dbReference type="EnsemblPlants" id="PGSC0003DMT400091303">
    <property type="protein sequence ID" value="PGSC0003DMT400091303"/>
    <property type="gene ID" value="PGSC0003DMG400040874"/>
</dbReference>
<dbReference type="HOGENOM" id="CLU_133510_2_0_1"/>
<protein>
    <submittedName>
        <fullName evidence="2">Uncharacterized protein</fullName>
    </submittedName>
</protein>
<dbReference type="InParanoid" id="M1DMA8"/>
<sequence>MDTTGQKGTSVPSSKGENRVPVIKEQLPNCRTILRCSTPSPNITEPEFAEGQCRMAMKQTKGQIAEWIGNPD</sequence>